<dbReference type="SUPFAM" id="SSF58038">
    <property type="entry name" value="SNARE fusion complex"/>
    <property type="match status" value="1"/>
</dbReference>
<accession>X1BXG0</accession>
<dbReference type="AlphaFoldDB" id="X1BXG0"/>
<dbReference type="Gene3D" id="1.20.5.110">
    <property type="match status" value="1"/>
</dbReference>
<name>X1BXG0_9ZZZZ</name>
<proteinExistence type="predicted"/>
<dbReference type="PROSITE" id="PS50892">
    <property type="entry name" value="V_SNARE"/>
    <property type="match status" value="1"/>
</dbReference>
<reference evidence="2" key="1">
    <citation type="journal article" date="2014" name="Front. Microbiol.">
        <title>High frequency of phylogenetically diverse reductive dehalogenase-homologous genes in deep subseafloor sedimentary metagenomes.</title>
        <authorList>
            <person name="Kawai M."/>
            <person name="Futagami T."/>
            <person name="Toyoda A."/>
            <person name="Takaki Y."/>
            <person name="Nishi S."/>
            <person name="Hori S."/>
            <person name="Arai W."/>
            <person name="Tsubouchi T."/>
            <person name="Morono Y."/>
            <person name="Uchiyama I."/>
            <person name="Ito T."/>
            <person name="Fujiyama A."/>
            <person name="Inagaki F."/>
            <person name="Takami H."/>
        </authorList>
    </citation>
    <scope>NUCLEOTIDE SEQUENCE</scope>
    <source>
        <strain evidence="2">Expedition CK06-06</strain>
    </source>
</reference>
<evidence type="ECO:0000259" key="1">
    <source>
        <dbReference type="PROSITE" id="PS50892"/>
    </source>
</evidence>
<comment type="caution">
    <text evidence="2">The sequence shown here is derived from an EMBL/GenBank/DDBJ whole genome shotgun (WGS) entry which is preliminary data.</text>
</comment>
<sequence>MTRARIALDERGQKLGELDERTASMMASAEAFSKHAHEVRALASYTQI</sequence>
<gene>
    <name evidence="2" type="ORF">S01H4_25418</name>
</gene>
<protein>
    <recommendedName>
        <fullName evidence="1">V-SNARE coiled-coil homology domain-containing protein</fullName>
    </recommendedName>
</protein>
<organism evidence="2">
    <name type="scientific">marine sediment metagenome</name>
    <dbReference type="NCBI Taxonomy" id="412755"/>
    <lineage>
        <taxon>unclassified sequences</taxon>
        <taxon>metagenomes</taxon>
        <taxon>ecological metagenomes</taxon>
    </lineage>
</organism>
<dbReference type="EMBL" id="BART01012091">
    <property type="protein sequence ID" value="GAG76851.1"/>
    <property type="molecule type" value="Genomic_DNA"/>
</dbReference>
<evidence type="ECO:0000313" key="2">
    <source>
        <dbReference type="EMBL" id="GAG76851.1"/>
    </source>
</evidence>
<dbReference type="InterPro" id="IPR042855">
    <property type="entry name" value="V_SNARE_CC"/>
</dbReference>
<feature type="domain" description="V-SNARE coiled-coil homology" evidence="1">
    <location>
        <begin position="1"/>
        <end position="46"/>
    </location>
</feature>